<dbReference type="InterPro" id="IPR036291">
    <property type="entry name" value="NAD(P)-bd_dom_sf"/>
</dbReference>
<sequence length="1585" mass="172275">MNVGEKFSHIEAAVAEIFSRAAVLAGDGARPRPAALARAWLAGADTPPGGAAEVAGRLLAAQAEAGSRRGPEEDLVAAFTPLESRDGWSAGGSTVVQVVTDDRPFLVDTVTAVLADADWTIRSVHHPILAVRRDDAGELRAVGGAGTRPESWLTVEAYPPLGSAADELLPGLVERLHAGLAASRVVHADTAAMATRLAEAVARLEDTPQPVGVAWVRRVTELLRWLADDHFEFIGARDYTVDGDTFTAVPGSGLGILRGEAPDPFHATQITQSPEILVVTKDSRPAPVHRLDHLDYVAVRTYSRGGVLVGERRFLGLWTTRAYLEPIERIPLVRDKAAWVWEELGLAEDSHSGQLARDAMASLPRDHWFADAVPDLAALVRQIAGVQERRRARLIVQRAPHGRFWSCFVYVPRDRYRTVIRERITALLRERLGGESVEFRALVNESSMARLLLVVKRPDGAPEPAVDLAALEAEVAHAARIWDDDFNDAADELPAQERGVEFGEAYEAAYTAKQALADLRLANELAAPGDLRFALYSPDDPGDPADLRFKVITAEPMSLTRVMPHLNALGVDVTDERPYEWDLRGRRVYLYDFGFVLPAGQTLQDWRSDDRVRFAEAFEASYTGVCHAGELNKLVMRAGLAWQQVAWLRGMARYLQQAGTPYSQVYVAAALNANPDIAGALVTAFETRFDPAQHATEAARVEDFEAEIAGILDALDAVESLDQDRILRMFVAVLRAIVRTNAFAADRPALAFKIRPRELALLPEPRPAHEIFVYSPRVQGVHLRFGAVARGGLRWSDRREDFRTEVLGLVKAQMVKNTVIVPVGAKGGFVPQHLPDPRIDRAAWLAEGVACYEIFIGSLLSLTDNLVNGQVEPPPDVVRHDGDDTYLVVAADKGTATFSDIANALSVERGFWLGDAFASGGSVGYDHKEMGITARGAWESVKRHFFELGVDCQAEDFTCVGIGDMAGDVFGNGMLRSTHTRLVGAFNHLHVFLDPNPDAAASFAERERLFALPRSSWADYDAALISPGGGVWPRTAKSVPISAEARAALGVADDVRSLTPNELIRALLAAPVDLLWNGGIGTYVKGSGESPADVGDKANDAVRLDGCQVRARVAGEGGNLGWTQAGRIEFARAGGRINTDFIDNSAGVDTSDHEVNIKILLQPEEARGALSPDARAELLASMTDEVAQLVLAHNVDSNIALSTVAALGPGMAGAHEAWMRRLEADGLLDRDLEGLPSRAEMERRLQHGEALTRPELASLLAWTKIRLEGLVLASPLPDDPYLADRLVTYFPRALRQRYADAMAAHPLRREIVTMVTVNRFVNSQGPSAYHRLAEETASDVTEIIRAQLAARTILAVARDEMALTDLGVAADTELRIRVELQQMVERTTRWLLHNRRGDLDIKGEAAALTEAVTVLREQLADVCTPRQRADIDAQRAALAGAGVPDALAARVAQARYLHLALSIAQLARESGRDLALVARVYFTVAERLGLDLVLERVNELPRVDRWDTMARAALRDDLARLQADLTGAALRVGGAGADAAAIVAAWEATAGGVEREASELREITAEETTLARMSVALRTIRTLLV</sequence>
<dbReference type="InterPro" id="IPR046346">
    <property type="entry name" value="Aminoacid_DH-like_N_sf"/>
</dbReference>
<dbReference type="InterPro" id="IPR049056">
    <property type="entry name" value="NAD_Glu_DH_HM3"/>
</dbReference>
<dbReference type="Proteomes" id="UP001434337">
    <property type="component" value="Chromosome"/>
</dbReference>
<dbReference type="Pfam" id="PF21073">
    <property type="entry name" value="GDH_HM1"/>
    <property type="match status" value="1"/>
</dbReference>
<dbReference type="InterPro" id="IPR049062">
    <property type="entry name" value="NAD_Glu_DH_ACT2"/>
</dbReference>
<dbReference type="PANTHER" id="PTHR43403:SF1">
    <property type="entry name" value="NAD-SPECIFIC GLUTAMATE DEHYDROGENASE"/>
    <property type="match status" value="1"/>
</dbReference>
<dbReference type="InterPro" id="IPR007780">
    <property type="entry name" value="NAD_Glu_DH_bac"/>
</dbReference>
<dbReference type="Pfam" id="PF21074">
    <property type="entry name" value="GDH_C"/>
    <property type="match status" value="1"/>
</dbReference>
<dbReference type="EMBL" id="CP115965">
    <property type="protein sequence ID" value="WZW97226.1"/>
    <property type="molecule type" value="Genomic_DNA"/>
</dbReference>
<evidence type="ECO:0000259" key="1">
    <source>
        <dbReference type="Pfam" id="PF05088"/>
    </source>
</evidence>
<dbReference type="Pfam" id="PF21077">
    <property type="entry name" value="GDH_ACT3"/>
    <property type="match status" value="1"/>
</dbReference>
<evidence type="ECO:0000259" key="3">
    <source>
        <dbReference type="Pfam" id="PF21075"/>
    </source>
</evidence>
<dbReference type="Pfam" id="PF21078">
    <property type="entry name" value="GDH_HM3"/>
    <property type="match status" value="1"/>
</dbReference>
<feature type="domain" description="NAD-glutamate dehydrogenase ACT3" evidence="5">
    <location>
        <begin position="531"/>
        <end position="603"/>
    </location>
</feature>
<evidence type="ECO:0000313" key="7">
    <source>
        <dbReference type="Proteomes" id="UP001434337"/>
    </source>
</evidence>
<feature type="domain" description="NAD-specific glutamate dehydrogenase C-terminal" evidence="2">
    <location>
        <begin position="1248"/>
        <end position="1581"/>
    </location>
</feature>
<keyword evidence="7" id="KW-1185">Reference proteome</keyword>
<dbReference type="PIRSF" id="PIRSF036761">
    <property type="entry name" value="GDH_Mll4104"/>
    <property type="match status" value="1"/>
</dbReference>
<dbReference type="Pfam" id="PF21076">
    <property type="entry name" value="GDH_ACT2"/>
    <property type="match status" value="1"/>
</dbReference>
<dbReference type="SUPFAM" id="SSF53223">
    <property type="entry name" value="Aminoacid dehydrogenase-like, N-terminal domain"/>
    <property type="match status" value="1"/>
</dbReference>
<evidence type="ECO:0000259" key="4">
    <source>
        <dbReference type="Pfam" id="PF21076"/>
    </source>
</evidence>
<dbReference type="InterPro" id="IPR024727">
    <property type="entry name" value="NAD_Glu_DH_N_ACT1"/>
</dbReference>
<feature type="domain" description="NAD-glutamate dehydrogenase ACT2" evidence="4">
    <location>
        <begin position="393"/>
        <end position="483"/>
    </location>
</feature>
<reference evidence="6 7" key="1">
    <citation type="journal article" date="2023" name="Environ Microbiome">
        <title>A coral-associated actinobacterium mitigates coral bleaching under heat stress.</title>
        <authorList>
            <person name="Li J."/>
            <person name="Zou Y."/>
            <person name="Li Q."/>
            <person name="Zhang J."/>
            <person name="Bourne D.G."/>
            <person name="Lyu Y."/>
            <person name="Liu C."/>
            <person name="Zhang S."/>
        </authorList>
    </citation>
    <scope>NUCLEOTIDE SEQUENCE [LARGE SCALE GENOMIC DNA]</scope>
    <source>
        <strain evidence="6 7">SCSIO 13291</strain>
    </source>
</reference>
<dbReference type="InterPro" id="IPR049059">
    <property type="entry name" value="NAD_Glu_DH_HM1"/>
</dbReference>
<dbReference type="InterPro" id="IPR028971">
    <property type="entry name" value="NAD-GDH_cat"/>
</dbReference>
<name>A0ABM6FDM0_9ACTN</name>
<dbReference type="PANTHER" id="PTHR43403">
    <property type="entry name" value="NAD-SPECIFIC GLUTAMATE DEHYDROGENASE"/>
    <property type="match status" value="1"/>
</dbReference>
<protein>
    <submittedName>
        <fullName evidence="6">NAD-glutamate dehydrogenase</fullName>
    </submittedName>
</protein>
<dbReference type="SUPFAM" id="SSF51735">
    <property type="entry name" value="NAD(P)-binding Rossmann-fold domains"/>
    <property type="match status" value="1"/>
</dbReference>
<evidence type="ECO:0000259" key="5">
    <source>
        <dbReference type="Pfam" id="PF21077"/>
    </source>
</evidence>
<dbReference type="Pfam" id="PF05088">
    <property type="entry name" value="Bac_GDH_CD"/>
    <property type="match status" value="1"/>
</dbReference>
<accession>A0ABM6FDM0</accession>
<evidence type="ECO:0000259" key="2">
    <source>
        <dbReference type="Pfam" id="PF21074"/>
    </source>
</evidence>
<dbReference type="InterPro" id="IPR048381">
    <property type="entry name" value="GDH_C"/>
</dbReference>
<feature type="domain" description="NAD-glutamate dehydrogenase N-terminal ACT1" evidence="3">
    <location>
        <begin position="53"/>
        <end position="156"/>
    </location>
</feature>
<feature type="domain" description="NAD-glutamate dehydrogenase catalytic" evidence="1">
    <location>
        <begin position="711"/>
        <end position="1203"/>
    </location>
</feature>
<dbReference type="RefSeq" id="WP_342371717.1">
    <property type="nucleotide sequence ID" value="NZ_CP115965.1"/>
</dbReference>
<proteinExistence type="predicted"/>
<organism evidence="6 7">
    <name type="scientific">Propioniciclava soli</name>
    <dbReference type="NCBI Taxonomy" id="2775081"/>
    <lineage>
        <taxon>Bacteria</taxon>
        <taxon>Bacillati</taxon>
        <taxon>Actinomycetota</taxon>
        <taxon>Actinomycetes</taxon>
        <taxon>Propionibacteriales</taxon>
        <taxon>Propionibacteriaceae</taxon>
        <taxon>Propioniciclava</taxon>
    </lineage>
</organism>
<evidence type="ECO:0000313" key="6">
    <source>
        <dbReference type="EMBL" id="WZW97226.1"/>
    </source>
</evidence>
<gene>
    <name evidence="6" type="ORF">PCC79_09875</name>
</gene>
<dbReference type="InterPro" id="IPR049064">
    <property type="entry name" value="NAD_Glu_DH_ACT3"/>
</dbReference>
<dbReference type="Pfam" id="PF21075">
    <property type="entry name" value="GDH_ACT1"/>
    <property type="match status" value="1"/>
</dbReference>